<reference evidence="3" key="1">
    <citation type="submission" date="2025-08" db="UniProtKB">
        <authorList>
            <consortium name="RefSeq"/>
        </authorList>
    </citation>
    <scope>IDENTIFICATION</scope>
    <source>
        <strain evidence="3">Airmid</strain>
    </source>
</reference>
<proteinExistence type="predicted"/>
<evidence type="ECO:0000256" key="1">
    <source>
        <dbReference type="SAM" id="SignalP"/>
    </source>
</evidence>
<dbReference type="AlphaFoldDB" id="A0A6P6XU83"/>
<keyword evidence="1" id="KW-0732">Signal</keyword>
<organism evidence="2 3">
    <name type="scientific">Dermatophagoides pteronyssinus</name>
    <name type="common">European house dust mite</name>
    <dbReference type="NCBI Taxonomy" id="6956"/>
    <lineage>
        <taxon>Eukaryota</taxon>
        <taxon>Metazoa</taxon>
        <taxon>Ecdysozoa</taxon>
        <taxon>Arthropoda</taxon>
        <taxon>Chelicerata</taxon>
        <taxon>Arachnida</taxon>
        <taxon>Acari</taxon>
        <taxon>Acariformes</taxon>
        <taxon>Sarcoptiformes</taxon>
        <taxon>Astigmata</taxon>
        <taxon>Psoroptidia</taxon>
        <taxon>Analgoidea</taxon>
        <taxon>Pyroglyphidae</taxon>
        <taxon>Dermatophagoidinae</taxon>
        <taxon>Dermatophagoides</taxon>
    </lineage>
</organism>
<evidence type="ECO:0000313" key="2">
    <source>
        <dbReference type="Proteomes" id="UP000515146"/>
    </source>
</evidence>
<sequence length="107" mass="12723">MKFLSLLTIVAMFCLTFVYSGTDKVLDSEKVINESKNLIKKTENLRTTIAEMPYQQHKELGDQANVLRYWLLKARTPTRYKKDFDKIIQELDKQNEHMQRILKKYGH</sequence>
<gene>
    <name evidence="3" type="primary">LOC113790888</name>
</gene>
<dbReference type="InParanoid" id="A0A6P6XU83"/>
<name>A0A6P6XU83_DERPT</name>
<dbReference type="Proteomes" id="UP000515146">
    <property type="component" value="Unplaced"/>
</dbReference>
<feature type="chain" id="PRO_5028354987" evidence="1">
    <location>
        <begin position="21"/>
        <end position="107"/>
    </location>
</feature>
<protein>
    <submittedName>
        <fullName evidence="3">Uncharacterized protein LOC113790888</fullName>
    </submittedName>
</protein>
<keyword evidence="2" id="KW-1185">Reference proteome</keyword>
<dbReference type="RefSeq" id="XP_027196391.1">
    <property type="nucleotide sequence ID" value="XM_027340590.1"/>
</dbReference>
<evidence type="ECO:0000313" key="3">
    <source>
        <dbReference type="RefSeq" id="XP_027196391.1"/>
    </source>
</evidence>
<accession>A0A6P6XU83</accession>
<dbReference type="KEGG" id="dpte:113790888"/>
<feature type="signal peptide" evidence="1">
    <location>
        <begin position="1"/>
        <end position="20"/>
    </location>
</feature>